<evidence type="ECO:0000313" key="2">
    <source>
        <dbReference type="EMBL" id="QBI19374.1"/>
    </source>
</evidence>
<dbReference type="RefSeq" id="WP_131154371.1">
    <property type="nucleotide sequence ID" value="NZ_CP036402.1"/>
</dbReference>
<organism evidence="2 3">
    <name type="scientific">Egibacter rhizosphaerae</name>
    <dbReference type="NCBI Taxonomy" id="1670831"/>
    <lineage>
        <taxon>Bacteria</taxon>
        <taxon>Bacillati</taxon>
        <taxon>Actinomycetota</taxon>
        <taxon>Nitriliruptoria</taxon>
        <taxon>Egibacterales</taxon>
        <taxon>Egibacteraceae</taxon>
        <taxon>Egibacter</taxon>
    </lineage>
</organism>
<proteinExistence type="predicted"/>
<keyword evidence="3" id="KW-1185">Reference proteome</keyword>
<dbReference type="EMBL" id="CP036402">
    <property type="protein sequence ID" value="QBI19374.1"/>
    <property type="molecule type" value="Genomic_DNA"/>
</dbReference>
<gene>
    <name evidence="2" type="ORF">ER308_07315</name>
</gene>
<evidence type="ECO:0000313" key="3">
    <source>
        <dbReference type="Proteomes" id="UP000291469"/>
    </source>
</evidence>
<reference evidence="2 3" key="1">
    <citation type="submission" date="2019-01" db="EMBL/GenBank/DDBJ databases">
        <title>Egibacter rhizosphaerae EGI 80759T.</title>
        <authorList>
            <person name="Chen D.-D."/>
            <person name="Tian Y."/>
            <person name="Jiao J.-Y."/>
            <person name="Zhang X.-T."/>
            <person name="Zhang Y.-G."/>
            <person name="Zhang Y."/>
            <person name="Xiao M."/>
            <person name="Shu W.-S."/>
            <person name="Li W.-J."/>
        </authorList>
    </citation>
    <scope>NUCLEOTIDE SEQUENCE [LARGE SCALE GENOMIC DNA]</scope>
    <source>
        <strain evidence="2 3">EGI 80759</strain>
    </source>
</reference>
<sequence>MNKFPDFEGEEVHRGRIRVSGTGACHEPMHREDEIAIVMVGTVAEVAHKIHDKLLTRLHVIDPNEVYVTHPQRVGKTIAELRDEHQQLEDAEEGVERLPFPGDEEPRGGDPEQVTPQDLEGVVGVAEDAEADEEFEGADA</sequence>
<evidence type="ECO:0000256" key="1">
    <source>
        <dbReference type="SAM" id="MobiDB-lite"/>
    </source>
</evidence>
<protein>
    <submittedName>
        <fullName evidence="2">Uncharacterized protein</fullName>
    </submittedName>
</protein>
<dbReference type="AlphaFoldDB" id="A0A411YDQ8"/>
<dbReference type="Proteomes" id="UP000291469">
    <property type="component" value="Chromosome"/>
</dbReference>
<accession>A0A411YDQ8</accession>
<dbReference type="KEGG" id="erz:ER308_07315"/>
<feature type="region of interest" description="Disordered" evidence="1">
    <location>
        <begin position="86"/>
        <end position="140"/>
    </location>
</feature>
<name>A0A411YDQ8_9ACTN</name>
<feature type="compositionally biased region" description="Acidic residues" evidence="1">
    <location>
        <begin position="127"/>
        <end position="140"/>
    </location>
</feature>